<dbReference type="PANTHER" id="PTHR34368">
    <property type="entry name" value="OS01G0962200 PROTEIN"/>
    <property type="match status" value="1"/>
</dbReference>
<reference evidence="2 3" key="1">
    <citation type="submission" date="2019-03" db="EMBL/GenBank/DDBJ databases">
        <title>Draft Genome Sequence of Massilia arenosa sp. nov., a Novel Massilia Species Isolated from a Sandy-loam Maize Soil.</title>
        <authorList>
            <person name="Raths R."/>
            <person name="Peta V."/>
            <person name="Bucking H."/>
        </authorList>
    </citation>
    <scope>NUCLEOTIDE SEQUENCE [LARGE SCALE GENOMIC DNA]</scope>
    <source>
        <strain evidence="2 3">MC02</strain>
    </source>
</reference>
<proteinExistence type="predicted"/>
<feature type="transmembrane region" description="Helical" evidence="1">
    <location>
        <begin position="51"/>
        <end position="71"/>
    </location>
</feature>
<feature type="transmembrane region" description="Helical" evidence="1">
    <location>
        <begin position="221"/>
        <end position="239"/>
    </location>
</feature>
<dbReference type="PANTHER" id="PTHR34368:SF1">
    <property type="entry name" value="OS01G0962200 PROTEIN"/>
    <property type="match status" value="1"/>
</dbReference>
<dbReference type="OrthoDB" id="6088058at2"/>
<evidence type="ECO:0000256" key="1">
    <source>
        <dbReference type="SAM" id="Phobius"/>
    </source>
</evidence>
<evidence type="ECO:0008006" key="4">
    <source>
        <dbReference type="Google" id="ProtNLM"/>
    </source>
</evidence>
<dbReference type="AlphaFoldDB" id="A0A4Y9STL1"/>
<accession>A0A4Y9STL1</accession>
<feature type="transmembrane region" description="Helical" evidence="1">
    <location>
        <begin position="83"/>
        <end position="103"/>
    </location>
</feature>
<keyword evidence="1" id="KW-0472">Membrane</keyword>
<gene>
    <name evidence="2" type="ORF">E4L96_00980</name>
</gene>
<keyword evidence="1" id="KW-0812">Transmembrane</keyword>
<feature type="transmembrane region" description="Helical" evidence="1">
    <location>
        <begin position="138"/>
        <end position="156"/>
    </location>
</feature>
<evidence type="ECO:0000313" key="2">
    <source>
        <dbReference type="EMBL" id="TFW29815.1"/>
    </source>
</evidence>
<dbReference type="EMBL" id="SPVF01000013">
    <property type="protein sequence ID" value="TFW29815.1"/>
    <property type="molecule type" value="Genomic_DNA"/>
</dbReference>
<keyword evidence="1" id="KW-1133">Transmembrane helix</keyword>
<dbReference type="Proteomes" id="UP000298438">
    <property type="component" value="Unassembled WGS sequence"/>
</dbReference>
<organism evidence="2 3">
    <name type="scientific">Zemynaea arenosa</name>
    <dbReference type="NCBI Taxonomy" id="2561931"/>
    <lineage>
        <taxon>Bacteria</taxon>
        <taxon>Pseudomonadati</taxon>
        <taxon>Pseudomonadota</taxon>
        <taxon>Betaproteobacteria</taxon>
        <taxon>Burkholderiales</taxon>
        <taxon>Oxalobacteraceae</taxon>
        <taxon>Telluria group</taxon>
        <taxon>Zemynaea</taxon>
    </lineage>
</organism>
<keyword evidence="3" id="KW-1185">Reference proteome</keyword>
<feature type="transmembrane region" description="Helical" evidence="1">
    <location>
        <begin position="115"/>
        <end position="133"/>
    </location>
</feature>
<comment type="caution">
    <text evidence="2">The sequence shown here is derived from an EMBL/GenBank/DDBJ whole genome shotgun (WGS) entry which is preliminary data.</text>
</comment>
<name>A0A4Y9STL1_9BURK</name>
<protein>
    <recommendedName>
        <fullName evidence="4">Alkaline phytoceramidase</fullName>
    </recommendedName>
</protein>
<evidence type="ECO:0000313" key="3">
    <source>
        <dbReference type="Proteomes" id="UP000298438"/>
    </source>
</evidence>
<dbReference type="RefSeq" id="WP_135205376.1">
    <property type="nucleotide sequence ID" value="NZ_SPVF01000013.1"/>
</dbReference>
<sequence>MRSKTRVTLWAIFGAATLLGAAAIGPIPQPAEYHALADQRTLFGVPRAADVLSNLVFLFVGLYGLSAMETARRVRVLRPMRMCYGMFFCTLIATAAGSAWYHWAPDDARLLWDRLPIAVACSTLLSIVLRQCLNLPRCISPLLLGFALLSVAWWGLMNDLRPYLLLQLATMVVIPAAQQSAAVSSEERRAFGAAVGCYVLAKLCEMADVRLYELLPLSGHTLKHLLAGLGAFFIAHYFVTRAKARRSPVSG</sequence>